<dbReference type="OrthoDB" id="2443300at2759"/>
<reference evidence="1 2" key="1">
    <citation type="submission" date="2020-12" db="EMBL/GenBank/DDBJ databases">
        <title>Metabolic potential, ecology and presence of endohyphal bacteria is reflected in genomic diversity of Mucoromycotina.</title>
        <authorList>
            <person name="Muszewska A."/>
            <person name="Okrasinska A."/>
            <person name="Steczkiewicz K."/>
            <person name="Drgas O."/>
            <person name="Orlowska M."/>
            <person name="Perlinska-Lenart U."/>
            <person name="Aleksandrzak-Piekarczyk T."/>
            <person name="Szatraj K."/>
            <person name="Zielenkiewicz U."/>
            <person name="Pilsyk S."/>
            <person name="Malc E."/>
            <person name="Mieczkowski P."/>
            <person name="Kruszewska J.S."/>
            <person name="Biernat P."/>
            <person name="Pawlowska J."/>
        </authorList>
    </citation>
    <scope>NUCLEOTIDE SEQUENCE [LARGE SCALE GENOMIC DNA]</scope>
    <source>
        <strain evidence="1 2">CBS 142.35</strain>
    </source>
</reference>
<dbReference type="InterPro" id="IPR036691">
    <property type="entry name" value="Endo/exonu/phosph_ase_sf"/>
</dbReference>
<dbReference type="Proteomes" id="UP000646827">
    <property type="component" value="Unassembled WGS sequence"/>
</dbReference>
<dbReference type="SUPFAM" id="SSF56219">
    <property type="entry name" value="DNase I-like"/>
    <property type="match status" value="1"/>
</dbReference>
<proteinExistence type="predicted"/>
<evidence type="ECO:0008006" key="3">
    <source>
        <dbReference type="Google" id="ProtNLM"/>
    </source>
</evidence>
<gene>
    <name evidence="1" type="ORF">INT45_002881</name>
</gene>
<organism evidence="1 2">
    <name type="scientific">Circinella minor</name>
    <dbReference type="NCBI Taxonomy" id="1195481"/>
    <lineage>
        <taxon>Eukaryota</taxon>
        <taxon>Fungi</taxon>
        <taxon>Fungi incertae sedis</taxon>
        <taxon>Mucoromycota</taxon>
        <taxon>Mucoromycotina</taxon>
        <taxon>Mucoromycetes</taxon>
        <taxon>Mucorales</taxon>
        <taxon>Lichtheimiaceae</taxon>
        <taxon>Circinella</taxon>
    </lineage>
</organism>
<comment type="caution">
    <text evidence="1">The sequence shown here is derived from an EMBL/GenBank/DDBJ whole genome shotgun (WGS) entry which is preliminary data.</text>
</comment>
<dbReference type="Gene3D" id="3.60.10.10">
    <property type="entry name" value="Endonuclease/exonuclease/phosphatase"/>
    <property type="match status" value="1"/>
</dbReference>
<dbReference type="AlphaFoldDB" id="A0A8H7VHR0"/>
<evidence type="ECO:0000313" key="2">
    <source>
        <dbReference type="Proteomes" id="UP000646827"/>
    </source>
</evidence>
<name>A0A8H7VHR0_9FUNG</name>
<dbReference type="EMBL" id="JAEPRB010000062">
    <property type="protein sequence ID" value="KAG2223386.1"/>
    <property type="molecule type" value="Genomic_DNA"/>
</dbReference>
<keyword evidence="2" id="KW-1185">Reference proteome</keyword>
<protein>
    <recommendedName>
        <fullName evidence="3">Endonuclease/exonuclease/phosphatase domain-containing protein</fullName>
    </recommendedName>
</protein>
<accession>A0A8H7VHR0</accession>
<sequence>MSPEIILSVVSITTDQRVILAKVTHTSHYFDPLYVMVIYAPANGKSSRYRFYSQILNDLSLQLNNPSIQDNLILAGDFNYDIHKSDFTSNAPFEWHSLLFNSFTNCMRELHSNLDIPTFRRGTSIFSVLDYIYTVTALRTRIHSPELQYLNKQWTDHALLCLTLKLVSSKNGKGIWRANPTLITSKIFVNNLLKCLLLYIQLLIQLAHHNSSGNLSKLIWNNFLRSQKSPVIRAQILPTIETQITTLQKEITDILAIRSGTTWREKSEISVGYLKCTIQQQRQTSHYIAQLQHPTTGTLYSDPMGMQEAAIQFYQSLYTADDVMDESIDTILNTLPSNPYLDSSAAEPISAEFDIEELRDAAKRSPKQNLDRLTSHLVTYQTASNAKLNTHKTISLSLSGKPQPEWNRKLVEKGFPECHDCGVQLIDPQLQQHALSLRWLIPVLYYPIVPTISHNGHHNDLLPSTDIIVPYFAHHLLYSNSTLSDHRLLFVFPESRSPSWKQRPELFSHILFSAFDRTSIQMDQLVISPRLALQLPVSSTVQPQDDFTYTEITAQHSTLHKIKTANIYIFDTNLNYLHPRFPTDGQRQYPQISKKIVNNILAFQRQPRFFFARLCFDSSSTLASHSVDLGTHDASSLLHSCTLLSSTTPFSTRLYRQSYNTEHLHCSLRIQDITAAQ</sequence>
<evidence type="ECO:0000313" key="1">
    <source>
        <dbReference type="EMBL" id="KAG2223386.1"/>
    </source>
</evidence>